<evidence type="ECO:0000259" key="5">
    <source>
        <dbReference type="PROSITE" id="PS50835"/>
    </source>
</evidence>
<feature type="chain" id="PRO_5023866028" description="Ig-like domain-containing protein" evidence="4">
    <location>
        <begin position="34"/>
        <end position="844"/>
    </location>
</feature>
<dbReference type="CDD" id="cd00096">
    <property type="entry name" value="Ig"/>
    <property type="match status" value="1"/>
</dbReference>
<dbReference type="SMART" id="SM00408">
    <property type="entry name" value="IGc2"/>
    <property type="match status" value="6"/>
</dbReference>
<keyword evidence="2" id="KW-1015">Disulfide bond</keyword>
<feature type="domain" description="Ig-like" evidence="5">
    <location>
        <begin position="140"/>
        <end position="200"/>
    </location>
</feature>
<dbReference type="PROSITE" id="PS50835">
    <property type="entry name" value="IG_LIKE"/>
    <property type="match status" value="7"/>
</dbReference>
<dbReference type="PANTHER" id="PTHR11481:SF112">
    <property type="entry name" value="FC RECEPTOR-LIKE PROTEIN 4-RELATED"/>
    <property type="match status" value="1"/>
</dbReference>
<feature type="domain" description="Ig-like" evidence="5">
    <location>
        <begin position="44"/>
        <end position="129"/>
    </location>
</feature>
<gene>
    <name evidence="6" type="ORF">FQN60_001966</name>
</gene>
<keyword evidence="3" id="KW-1133">Transmembrane helix</keyword>
<organism evidence="6 7">
    <name type="scientific">Etheostoma spectabile</name>
    <name type="common">orangethroat darter</name>
    <dbReference type="NCBI Taxonomy" id="54343"/>
    <lineage>
        <taxon>Eukaryota</taxon>
        <taxon>Metazoa</taxon>
        <taxon>Chordata</taxon>
        <taxon>Craniata</taxon>
        <taxon>Vertebrata</taxon>
        <taxon>Euteleostomi</taxon>
        <taxon>Actinopterygii</taxon>
        <taxon>Neopterygii</taxon>
        <taxon>Teleostei</taxon>
        <taxon>Neoteleostei</taxon>
        <taxon>Acanthomorphata</taxon>
        <taxon>Eupercaria</taxon>
        <taxon>Perciformes</taxon>
        <taxon>Percoidei</taxon>
        <taxon>Percidae</taxon>
        <taxon>Etheostomatinae</taxon>
        <taxon>Etheostoma</taxon>
    </lineage>
</organism>
<reference evidence="6 7" key="1">
    <citation type="submission" date="2019-08" db="EMBL/GenBank/DDBJ databases">
        <title>A chromosome-level genome assembly, high-density linkage maps, and genome scans reveal the genomic architecture of hybrid incompatibilities underlying speciation via character displacement in darters (Percidae: Etheostominae).</title>
        <authorList>
            <person name="Moran R.L."/>
            <person name="Catchen J.M."/>
            <person name="Fuller R.C."/>
        </authorList>
    </citation>
    <scope>NUCLEOTIDE SEQUENCE [LARGE SCALE GENOMIC DNA]</scope>
    <source>
        <strain evidence="6">EspeVRDwgs_2016</strain>
        <tissue evidence="6">Muscle</tissue>
    </source>
</reference>
<dbReference type="InterPro" id="IPR036179">
    <property type="entry name" value="Ig-like_dom_sf"/>
</dbReference>
<evidence type="ECO:0000313" key="7">
    <source>
        <dbReference type="Proteomes" id="UP000327493"/>
    </source>
</evidence>
<dbReference type="Gene3D" id="2.60.40.10">
    <property type="entry name" value="Immunoglobulins"/>
    <property type="match status" value="7"/>
</dbReference>
<protein>
    <recommendedName>
        <fullName evidence="5">Ig-like domain-containing protein</fullName>
    </recommendedName>
</protein>
<feature type="domain" description="Ig-like" evidence="5">
    <location>
        <begin position="503"/>
        <end position="579"/>
    </location>
</feature>
<keyword evidence="3" id="KW-0812">Transmembrane</keyword>
<dbReference type="InterPro" id="IPR007110">
    <property type="entry name" value="Ig-like_dom"/>
</dbReference>
<evidence type="ECO:0000256" key="2">
    <source>
        <dbReference type="ARBA" id="ARBA00023157"/>
    </source>
</evidence>
<evidence type="ECO:0000313" key="6">
    <source>
        <dbReference type="EMBL" id="KAA8591023.1"/>
    </source>
</evidence>
<dbReference type="Proteomes" id="UP000327493">
    <property type="component" value="Chromosome 7"/>
</dbReference>
<feature type="domain" description="Ig-like" evidence="5">
    <location>
        <begin position="593"/>
        <end position="659"/>
    </location>
</feature>
<feature type="signal peptide" evidence="4">
    <location>
        <begin position="1"/>
        <end position="33"/>
    </location>
</feature>
<dbReference type="GO" id="GO:0006955">
    <property type="term" value="P:immune response"/>
    <property type="evidence" value="ECO:0007669"/>
    <property type="project" value="TreeGrafter"/>
</dbReference>
<keyword evidence="7" id="KW-1185">Reference proteome</keyword>
<dbReference type="InterPro" id="IPR003598">
    <property type="entry name" value="Ig_sub2"/>
</dbReference>
<dbReference type="InterPro" id="IPR003599">
    <property type="entry name" value="Ig_sub"/>
</dbReference>
<dbReference type="Pfam" id="PF13895">
    <property type="entry name" value="Ig_2"/>
    <property type="match status" value="3"/>
</dbReference>
<accession>A0A5J5DCG9</accession>
<dbReference type="GO" id="GO:0004888">
    <property type="term" value="F:transmembrane signaling receptor activity"/>
    <property type="evidence" value="ECO:0007669"/>
    <property type="project" value="TreeGrafter"/>
</dbReference>
<dbReference type="EMBL" id="VOFY01000007">
    <property type="protein sequence ID" value="KAA8591023.1"/>
    <property type="molecule type" value="Genomic_DNA"/>
</dbReference>
<dbReference type="GO" id="GO:0007166">
    <property type="term" value="P:cell surface receptor signaling pathway"/>
    <property type="evidence" value="ECO:0007669"/>
    <property type="project" value="TreeGrafter"/>
</dbReference>
<feature type="domain" description="Ig-like" evidence="5">
    <location>
        <begin position="322"/>
        <end position="400"/>
    </location>
</feature>
<feature type="transmembrane region" description="Helical" evidence="3">
    <location>
        <begin position="686"/>
        <end position="711"/>
    </location>
</feature>
<dbReference type="Pfam" id="PF13927">
    <property type="entry name" value="Ig_3"/>
    <property type="match status" value="3"/>
</dbReference>
<dbReference type="PANTHER" id="PTHR11481">
    <property type="entry name" value="IMMUNOGLOBULIN FC RECEPTOR"/>
    <property type="match status" value="1"/>
</dbReference>
<dbReference type="GO" id="GO:0009897">
    <property type="term" value="C:external side of plasma membrane"/>
    <property type="evidence" value="ECO:0007669"/>
    <property type="project" value="TreeGrafter"/>
</dbReference>
<evidence type="ECO:0000256" key="3">
    <source>
        <dbReference type="SAM" id="Phobius"/>
    </source>
</evidence>
<dbReference type="AlphaFoldDB" id="A0A5J5DCG9"/>
<comment type="caution">
    <text evidence="6">The sequence shown here is derived from an EMBL/GenBank/DDBJ whole genome shotgun (WGS) entry which is preliminary data.</text>
</comment>
<sequence length="844" mass="94703">MTQLSSTASTCAARWKMWLVKVFSVTYFTAVCAAQVPQNVPPTPTLKLLSPWLDVFENESVMLSCELDSDDWKFTWYKNQNKVQYDDEQNLEEDQSSLNITSVTRSHQGGYACKALPEENKKTPKPRVSKVPDFNPMYVGETVNFTCKVHVSSGWEYQWYKDGNKLRDTSETISIHLGLAHKGEYWCKATRGETTSTDISAKIQLNILGYYKRGTCFCVSPEIPVPSLKLATPWLDVFPTESVKLSCGMDGTSDWTYTWDKDGQQVRADIVASFDSNGATLSISSASAAHAGQYNCKGHLKDRSLSSSSSSGLTLKVYDKKPTVILTQYPEYKVMFPGEPVSFSCHINVSTGWEYLWYKDSTTLTGSANKYPISSVGITDGGSYTCTAKRGSGKEFLSVSSQPVHLEVEGNKPKPLMTQQPDVDKVYTGESVSFECKVKLSSGWVYHWYKDQTQLTTNSSSFNIHEATLLNSGTYKCMATRDKTTYSTEHSDSRILHVSDTKPRVTLMQNPLHNVMHTGDSVSFSCHINVSSGWEYLWYKDSNPLAVSGNNHTISSVVRTNTGSYQCKVKRGRDTVFFSDQSQAVRLDIEERPLAEIILVTGWSEVFSTDSLVLKCRVQESQDTWNYTWFKEEQPINLLSEKHTVTPENNPEQSEYSCRGIRTGRPSYSKPSDSFKTKNLLLKRRVLLSISGCIFFGIIAIFIGCIVLRVIRKPGNGEDRPEETELFLTMAQLKDHENTPCPLVQYITDAELNASSKKEAGENGTISGDTTPLPISSQEDQGFKGQVLLLHIRFPNMYEVNRLHHPQFAAGVHQSPEPFYYLWLLPVKETGAEHAETDLLALLE</sequence>
<dbReference type="InterPro" id="IPR013783">
    <property type="entry name" value="Ig-like_fold"/>
</dbReference>
<evidence type="ECO:0000256" key="1">
    <source>
        <dbReference type="ARBA" id="ARBA00022729"/>
    </source>
</evidence>
<dbReference type="SUPFAM" id="SSF48726">
    <property type="entry name" value="Immunoglobulin"/>
    <property type="match status" value="6"/>
</dbReference>
<feature type="domain" description="Ig-like" evidence="5">
    <location>
        <begin position="415"/>
        <end position="487"/>
    </location>
</feature>
<name>A0A5J5DCG9_9PERO</name>
<feature type="domain" description="Ig-like" evidence="5">
    <location>
        <begin position="226"/>
        <end position="306"/>
    </location>
</feature>
<feature type="non-terminal residue" evidence="6">
    <location>
        <position position="844"/>
    </location>
</feature>
<keyword evidence="3" id="KW-0472">Membrane</keyword>
<proteinExistence type="predicted"/>
<evidence type="ECO:0000256" key="4">
    <source>
        <dbReference type="SAM" id="SignalP"/>
    </source>
</evidence>
<dbReference type="InterPro" id="IPR050488">
    <property type="entry name" value="Ig_Fc_receptor"/>
</dbReference>
<keyword evidence="1 4" id="KW-0732">Signal</keyword>
<dbReference type="SMART" id="SM00409">
    <property type="entry name" value="IG"/>
    <property type="match status" value="6"/>
</dbReference>